<organism evidence="1 2">
    <name type="scientific">Vogesella indigofera</name>
    <name type="common">Pseudomonas indigofera</name>
    <dbReference type="NCBI Taxonomy" id="45465"/>
    <lineage>
        <taxon>Bacteria</taxon>
        <taxon>Pseudomonadati</taxon>
        <taxon>Pseudomonadota</taxon>
        <taxon>Betaproteobacteria</taxon>
        <taxon>Neisseriales</taxon>
        <taxon>Chromobacteriaceae</taxon>
        <taxon>Vogesella</taxon>
    </lineage>
</organism>
<evidence type="ECO:0000313" key="2">
    <source>
        <dbReference type="Proteomes" id="UP001221566"/>
    </source>
</evidence>
<dbReference type="InterPro" id="IPR027417">
    <property type="entry name" value="P-loop_NTPase"/>
</dbReference>
<dbReference type="Proteomes" id="UP001221566">
    <property type="component" value="Unassembled WGS sequence"/>
</dbReference>
<sequence length="256" mass="28096">MILLAIQTKGGVGKSTISQQVLAPYFLAKDEPATLIEIDDENLDSAYLHDSLVKAEQLPIGSGLTADRAIESLMARVNENLVVDIGGNKTATNFIESAGRMGFFSFVDVVVIPISAPGQDEINALRTAQLIKDVAPETKIVIAVTRQMVRSDSEFSDVFTRYFNADELKLTTGHICYFPQFMGLIHSRQLGKTIFEVAAERDEVLGTLTAEMVAASKAGKKERALNFSRMRASVHESRDILPYIENCHRVIDAAMS</sequence>
<evidence type="ECO:0008006" key="3">
    <source>
        <dbReference type="Google" id="ProtNLM"/>
    </source>
</evidence>
<evidence type="ECO:0000313" key="1">
    <source>
        <dbReference type="EMBL" id="MDC7692564.1"/>
    </source>
</evidence>
<dbReference type="EMBL" id="JAQQKY010000016">
    <property type="protein sequence ID" value="MDC7692564.1"/>
    <property type="molecule type" value="Genomic_DNA"/>
</dbReference>
<protein>
    <recommendedName>
        <fullName evidence="3">Chromosome partitioning protein</fullName>
    </recommendedName>
</protein>
<dbReference type="SUPFAM" id="SSF52540">
    <property type="entry name" value="P-loop containing nucleoside triphosphate hydrolases"/>
    <property type="match status" value="1"/>
</dbReference>
<dbReference type="Gene3D" id="3.40.50.300">
    <property type="entry name" value="P-loop containing nucleotide triphosphate hydrolases"/>
    <property type="match status" value="1"/>
</dbReference>
<name>A0ABT5I8Y7_VOGIN</name>
<gene>
    <name evidence="1" type="ORF">PQU93_17520</name>
</gene>
<proteinExistence type="predicted"/>
<keyword evidence="2" id="KW-1185">Reference proteome</keyword>
<dbReference type="RefSeq" id="WP_272804146.1">
    <property type="nucleotide sequence ID" value="NZ_JAQQKY010000016.1"/>
</dbReference>
<comment type="caution">
    <text evidence="1">The sequence shown here is derived from an EMBL/GenBank/DDBJ whole genome shotgun (WGS) entry which is preliminary data.</text>
</comment>
<reference evidence="1 2" key="1">
    <citation type="submission" date="2023-01" db="EMBL/GenBank/DDBJ databases">
        <title>Novel species of the genus Vogesella isolated from rivers.</title>
        <authorList>
            <person name="Lu H."/>
        </authorList>
    </citation>
    <scope>NUCLEOTIDE SEQUENCE [LARGE SCALE GENOMIC DNA]</scope>
    <source>
        <strain evidence="1 2">SH7W</strain>
    </source>
</reference>
<dbReference type="CDD" id="cd01983">
    <property type="entry name" value="SIMIBI"/>
    <property type="match status" value="1"/>
</dbReference>
<accession>A0ABT5I8Y7</accession>